<dbReference type="STRING" id="1328760.A0A164ZVB0"/>
<reference evidence="12 13" key="1">
    <citation type="journal article" date="2016" name="Fungal Biol.">
        <title>The genome of Xylona heveae provides a window into fungal endophytism.</title>
        <authorList>
            <person name="Gazis R."/>
            <person name="Kuo A."/>
            <person name="Riley R."/>
            <person name="LaButti K."/>
            <person name="Lipzen A."/>
            <person name="Lin J."/>
            <person name="Amirebrahimi M."/>
            <person name="Hesse C.N."/>
            <person name="Spatafora J.W."/>
            <person name="Henrissat B."/>
            <person name="Hainaut M."/>
            <person name="Grigoriev I.V."/>
            <person name="Hibbett D.S."/>
        </authorList>
    </citation>
    <scope>NUCLEOTIDE SEQUENCE [LARGE SCALE GENOMIC DNA]</scope>
    <source>
        <strain evidence="12 13">TC161</strain>
    </source>
</reference>
<dbReference type="GO" id="GO:0003723">
    <property type="term" value="F:RNA binding"/>
    <property type="evidence" value="ECO:0007669"/>
    <property type="project" value="InterPro"/>
</dbReference>
<organism evidence="12 13">
    <name type="scientific">Xylona heveae (strain CBS 132557 / TC161)</name>
    <dbReference type="NCBI Taxonomy" id="1328760"/>
    <lineage>
        <taxon>Eukaryota</taxon>
        <taxon>Fungi</taxon>
        <taxon>Dikarya</taxon>
        <taxon>Ascomycota</taxon>
        <taxon>Pezizomycotina</taxon>
        <taxon>Xylonomycetes</taxon>
        <taxon>Xylonales</taxon>
        <taxon>Xylonaceae</taxon>
        <taxon>Xylona</taxon>
    </lineage>
</organism>
<evidence type="ECO:0000256" key="2">
    <source>
        <dbReference type="ARBA" id="ARBA00007228"/>
    </source>
</evidence>
<dbReference type="Pfam" id="PF00588">
    <property type="entry name" value="SpoU_methylase"/>
    <property type="match status" value="1"/>
</dbReference>
<dbReference type="Proteomes" id="UP000076632">
    <property type="component" value="Unassembled WGS sequence"/>
</dbReference>
<evidence type="ECO:0000256" key="8">
    <source>
        <dbReference type="ARBA" id="ARBA00023128"/>
    </source>
</evidence>
<evidence type="ECO:0000313" key="13">
    <source>
        <dbReference type="Proteomes" id="UP000076632"/>
    </source>
</evidence>
<dbReference type="InterPro" id="IPR029026">
    <property type="entry name" value="tRNA_m1G_MTases_N"/>
</dbReference>
<feature type="compositionally biased region" description="Low complexity" evidence="10">
    <location>
        <begin position="379"/>
        <end position="398"/>
    </location>
</feature>
<dbReference type="RefSeq" id="XP_018185133.1">
    <property type="nucleotide sequence ID" value="XM_018330338.1"/>
</dbReference>
<evidence type="ECO:0000313" key="12">
    <source>
        <dbReference type="EMBL" id="KZF19578.1"/>
    </source>
</evidence>
<evidence type="ECO:0000256" key="5">
    <source>
        <dbReference type="ARBA" id="ARBA00022679"/>
    </source>
</evidence>
<dbReference type="OrthoDB" id="270651at2759"/>
<dbReference type="Gene3D" id="3.40.1280.10">
    <property type="match status" value="1"/>
</dbReference>
<feature type="region of interest" description="Disordered" evidence="10">
    <location>
        <begin position="507"/>
        <end position="529"/>
    </location>
</feature>
<dbReference type="OMA" id="HNGCILE"/>
<dbReference type="AlphaFoldDB" id="A0A164ZVB0"/>
<keyword evidence="3" id="KW-0698">rRNA processing</keyword>
<dbReference type="InterPro" id="IPR047182">
    <property type="entry name" value="MRM1"/>
</dbReference>
<protein>
    <recommendedName>
        <fullName evidence="9">rRNA methyltransferase 1, mitochondrial</fullName>
    </recommendedName>
</protein>
<dbReference type="FunFam" id="3.30.1330.30:FF:000035">
    <property type="entry name" value="TrmH family RNA methyltransferase"/>
    <property type="match status" value="1"/>
</dbReference>
<dbReference type="EMBL" id="KV407465">
    <property type="protein sequence ID" value="KZF19578.1"/>
    <property type="molecule type" value="Genomic_DNA"/>
</dbReference>
<keyword evidence="4" id="KW-0489">Methyltransferase</keyword>
<evidence type="ECO:0000256" key="9">
    <source>
        <dbReference type="ARBA" id="ARBA00034881"/>
    </source>
</evidence>
<feature type="domain" description="RNA 2-O ribose methyltransferase substrate binding" evidence="11">
    <location>
        <begin position="165"/>
        <end position="246"/>
    </location>
</feature>
<feature type="region of interest" description="Disordered" evidence="10">
    <location>
        <begin position="373"/>
        <end position="418"/>
    </location>
</feature>
<sequence length="529" mass="56733">MISNMRHQLLLQTGRLCCAQTLIAAGRQQLSTSAPLQVSLNTAINRGIRKSRGSDGPRRTSERPREWDPADAHTLDYDSRPPKSRGKYPEQQKRGGPPRRADDKPDQPRRRWESKPNKIGGDGKDRRDRREYASQRADKPNSTQKNTWKSKAPIYIPYTTSASEFVYGTSSVTAALASKRRRLYTLYLYTGEDGKQAIDKKLERLARNSGVLLRQVSGDWIRVLDKMSKGRPHNNCVLEASPVPQLPVAALGQASPVGEVFHTTLRYQSEEEAAVNGTDDQIHYDSKGQRYPLVLMLHEILDPGNLGAILRSAYFFGVDAVVIGSRTCAPLTPIAQKSSAGACEFLPLLNIQDARAFLAQSQTNGWRVCAAVAPPPASPSSTPSSTSSTFRSGSSTTPHLDSTITPQTQTKHINPSSLPSLLTAQPTILVVGSEGVGLPRYLVSQANHHVSIPGSRAGKGGVDSLNVSVAAALLCNFFMSGNGNGAGAGSAVGAVDSTTLNHVASDAGAAGVEEAESPNGDAGKSGKMF</sequence>
<comment type="subcellular location">
    <subcellularLocation>
        <location evidence="1">Mitochondrion</location>
    </subcellularLocation>
</comment>
<dbReference type="CDD" id="cd18105">
    <property type="entry name" value="SpoU-like_MRM1"/>
    <property type="match status" value="1"/>
</dbReference>
<feature type="compositionally biased region" description="Basic and acidic residues" evidence="10">
    <location>
        <begin position="52"/>
        <end position="139"/>
    </location>
</feature>
<gene>
    <name evidence="12" type="ORF">L228DRAFT_224137</name>
</gene>
<dbReference type="SUPFAM" id="SSF55315">
    <property type="entry name" value="L30e-like"/>
    <property type="match status" value="1"/>
</dbReference>
<feature type="compositionally biased region" description="Polar residues" evidence="10">
    <location>
        <begin position="399"/>
        <end position="418"/>
    </location>
</feature>
<evidence type="ECO:0000256" key="6">
    <source>
        <dbReference type="ARBA" id="ARBA00022691"/>
    </source>
</evidence>
<dbReference type="GO" id="GO:0016435">
    <property type="term" value="F:rRNA (guanine) methyltransferase activity"/>
    <property type="evidence" value="ECO:0007669"/>
    <property type="project" value="TreeGrafter"/>
</dbReference>
<dbReference type="PANTHER" id="PTHR46103">
    <property type="entry name" value="RRNA METHYLTRANSFERASE 1, MITOCHONDRIAL"/>
    <property type="match status" value="1"/>
</dbReference>
<dbReference type="InterPro" id="IPR029064">
    <property type="entry name" value="Ribosomal_eL30-like_sf"/>
</dbReference>
<keyword evidence="6" id="KW-0949">S-adenosyl-L-methionine</keyword>
<dbReference type="FunCoup" id="A0A164ZVB0">
    <property type="interactions" value="212"/>
</dbReference>
<dbReference type="InterPro" id="IPR029028">
    <property type="entry name" value="Alpha/beta_knot_MTases"/>
</dbReference>
<name>A0A164ZVB0_XYLHT</name>
<dbReference type="Gene3D" id="3.30.1330.30">
    <property type="match status" value="1"/>
</dbReference>
<keyword evidence="5" id="KW-0808">Transferase</keyword>
<keyword evidence="7" id="KW-0809">Transit peptide</keyword>
<evidence type="ECO:0000256" key="7">
    <source>
        <dbReference type="ARBA" id="ARBA00022946"/>
    </source>
</evidence>
<dbReference type="SUPFAM" id="SSF75217">
    <property type="entry name" value="alpha/beta knot"/>
    <property type="match status" value="1"/>
</dbReference>
<evidence type="ECO:0000256" key="10">
    <source>
        <dbReference type="SAM" id="MobiDB-lite"/>
    </source>
</evidence>
<dbReference type="PANTHER" id="PTHR46103:SF1">
    <property type="entry name" value="RRNA METHYLTRANSFERASE 1, MITOCHONDRIAL"/>
    <property type="match status" value="1"/>
</dbReference>
<evidence type="ECO:0000256" key="4">
    <source>
        <dbReference type="ARBA" id="ARBA00022603"/>
    </source>
</evidence>
<evidence type="ECO:0000256" key="1">
    <source>
        <dbReference type="ARBA" id="ARBA00004173"/>
    </source>
</evidence>
<keyword evidence="13" id="KW-1185">Reference proteome</keyword>
<keyword evidence="8" id="KW-0496">Mitochondrion</keyword>
<evidence type="ECO:0000256" key="3">
    <source>
        <dbReference type="ARBA" id="ARBA00022552"/>
    </source>
</evidence>
<accession>A0A164ZVB0</accession>
<dbReference type="InParanoid" id="A0A164ZVB0"/>
<dbReference type="Pfam" id="PF08032">
    <property type="entry name" value="SpoU_sub_bind"/>
    <property type="match status" value="1"/>
</dbReference>
<evidence type="ECO:0000259" key="11">
    <source>
        <dbReference type="SMART" id="SM00967"/>
    </source>
</evidence>
<dbReference type="InterPro" id="IPR047261">
    <property type="entry name" value="MRM1_MeTrfase_dom"/>
</dbReference>
<dbReference type="SMART" id="SM00967">
    <property type="entry name" value="SpoU_sub_bind"/>
    <property type="match status" value="1"/>
</dbReference>
<dbReference type="InterPro" id="IPR001537">
    <property type="entry name" value="SpoU_MeTrfase"/>
</dbReference>
<feature type="region of interest" description="Disordered" evidence="10">
    <location>
        <begin position="45"/>
        <end position="147"/>
    </location>
</feature>
<proteinExistence type="inferred from homology"/>
<dbReference type="InterPro" id="IPR013123">
    <property type="entry name" value="SpoU_subst-bd"/>
</dbReference>
<dbReference type="GO" id="GO:0005739">
    <property type="term" value="C:mitochondrion"/>
    <property type="evidence" value="ECO:0007669"/>
    <property type="project" value="UniProtKB-SubCell"/>
</dbReference>
<dbReference type="GeneID" id="28895475"/>
<comment type="similarity">
    <text evidence="2">Belongs to the class IV-like SAM-binding methyltransferase superfamily. RNA methyltransferase TrmH family.</text>
</comment>